<gene>
    <name evidence="10" type="ORF">PCOR1329_LOCUS48268</name>
</gene>
<dbReference type="PANTHER" id="PTHR12174:SF23">
    <property type="entry name" value="MINOR HISTOCOMPATIBILITY ANTIGEN H13"/>
    <property type="match status" value="1"/>
</dbReference>
<evidence type="ECO:0000313" key="10">
    <source>
        <dbReference type="EMBL" id="CAK0858612.1"/>
    </source>
</evidence>
<dbReference type="PANTHER" id="PTHR12174">
    <property type="entry name" value="SIGNAL PEPTIDE PEPTIDASE"/>
    <property type="match status" value="1"/>
</dbReference>
<feature type="transmembrane region" description="Helical" evidence="9">
    <location>
        <begin position="347"/>
        <end position="372"/>
    </location>
</feature>
<evidence type="ECO:0000256" key="3">
    <source>
        <dbReference type="ARBA" id="ARBA00022692"/>
    </source>
</evidence>
<evidence type="ECO:0000256" key="6">
    <source>
        <dbReference type="ARBA" id="ARBA00022989"/>
    </source>
</evidence>
<reference evidence="10" key="1">
    <citation type="submission" date="2023-10" db="EMBL/GenBank/DDBJ databases">
        <authorList>
            <person name="Chen Y."/>
            <person name="Shah S."/>
            <person name="Dougan E. K."/>
            <person name="Thang M."/>
            <person name="Chan C."/>
        </authorList>
    </citation>
    <scope>NUCLEOTIDE SEQUENCE [LARGE SCALE GENOMIC DNA]</scope>
</reference>
<dbReference type="Pfam" id="PF04258">
    <property type="entry name" value="Peptidase_A22B"/>
    <property type="match status" value="1"/>
</dbReference>
<comment type="similarity">
    <text evidence="2">Belongs to the peptidase A22B family.</text>
</comment>
<dbReference type="InterPro" id="IPR007369">
    <property type="entry name" value="Peptidase_A22B_SPP"/>
</dbReference>
<feature type="transmembrane region" description="Helical" evidence="9">
    <location>
        <begin position="167"/>
        <end position="193"/>
    </location>
</feature>
<evidence type="ECO:0000256" key="1">
    <source>
        <dbReference type="ARBA" id="ARBA00004477"/>
    </source>
</evidence>
<keyword evidence="7 9" id="KW-0472">Membrane</keyword>
<accession>A0ABN9UG68</accession>
<evidence type="ECO:0000256" key="7">
    <source>
        <dbReference type="ARBA" id="ARBA00023136"/>
    </source>
</evidence>
<organism evidence="10 11">
    <name type="scientific">Prorocentrum cordatum</name>
    <dbReference type="NCBI Taxonomy" id="2364126"/>
    <lineage>
        <taxon>Eukaryota</taxon>
        <taxon>Sar</taxon>
        <taxon>Alveolata</taxon>
        <taxon>Dinophyceae</taxon>
        <taxon>Prorocentrales</taxon>
        <taxon>Prorocentraceae</taxon>
        <taxon>Prorocentrum</taxon>
    </lineage>
</organism>
<feature type="transmembrane region" description="Helical" evidence="9">
    <location>
        <begin position="236"/>
        <end position="254"/>
    </location>
</feature>
<dbReference type="SMART" id="SM00730">
    <property type="entry name" value="PSN"/>
    <property type="match status" value="1"/>
</dbReference>
<protein>
    <submittedName>
        <fullName evidence="10">Uncharacterized protein</fullName>
    </submittedName>
</protein>
<dbReference type="InterPro" id="IPR006639">
    <property type="entry name" value="Preselin/SPP"/>
</dbReference>
<proteinExistence type="inferred from homology"/>
<sequence>MRRPVPEGRFALKNGTVIDVGDFDPVELGPFPRCHPHFEQHEAVLPTGERGWVRNADVLGKGPFPPGHPENPEWVRKSHERAQRENVESSFRWVGLQPNLHLLSLATLCVCLGAKEGVWMFTQPPALRETTRVIQTQDAYWFPVMGSCVLFGMFVLCTYIGKYWIKQLISCGVVVMCTFSFGANLDHLATLVFNRALQPMSRIPIAEESMNSAELLGICIGGLMAAGYFWCQHWVINNVFGVSFCLFGIKLINISSYKTGFVMLSGLFIYDVFWVFCSKSIFGANVMVTVAKGVEAPIKLMFPRLAGGCGELQHSMLGLGDIVVPGLFMAFLAKFDAVKIGQKASTGFVYLHATLVAYVLSLMTTIAAMLFSNAAQPALLYIVPYVLITSVAIAVSRGEFRELWTYDIPEGEASDGATPMAGNAAGEKKSS</sequence>
<evidence type="ECO:0000313" key="11">
    <source>
        <dbReference type="Proteomes" id="UP001189429"/>
    </source>
</evidence>
<keyword evidence="5" id="KW-0256">Endoplasmic reticulum</keyword>
<keyword evidence="11" id="KW-1185">Reference proteome</keyword>
<dbReference type="EMBL" id="CAUYUJ010015828">
    <property type="protein sequence ID" value="CAK0858612.1"/>
    <property type="molecule type" value="Genomic_DNA"/>
</dbReference>
<dbReference type="Proteomes" id="UP001189429">
    <property type="component" value="Unassembled WGS sequence"/>
</dbReference>
<name>A0ABN9UG68_9DINO</name>
<evidence type="ECO:0000256" key="2">
    <source>
        <dbReference type="ARBA" id="ARBA00006859"/>
    </source>
</evidence>
<evidence type="ECO:0000256" key="4">
    <source>
        <dbReference type="ARBA" id="ARBA00022801"/>
    </source>
</evidence>
<feature type="region of interest" description="Disordered" evidence="8">
    <location>
        <begin position="411"/>
        <end position="431"/>
    </location>
</feature>
<evidence type="ECO:0000256" key="9">
    <source>
        <dbReference type="SAM" id="Phobius"/>
    </source>
</evidence>
<feature type="transmembrane region" description="Helical" evidence="9">
    <location>
        <begin position="213"/>
        <end position="230"/>
    </location>
</feature>
<comment type="caution">
    <text evidence="10">The sequence shown here is derived from an EMBL/GenBank/DDBJ whole genome shotgun (WGS) entry which is preliminary data.</text>
</comment>
<feature type="transmembrane region" description="Helical" evidence="9">
    <location>
        <begin position="140"/>
        <end position="161"/>
    </location>
</feature>
<keyword evidence="3 9" id="KW-0812">Transmembrane</keyword>
<evidence type="ECO:0000256" key="5">
    <source>
        <dbReference type="ARBA" id="ARBA00022824"/>
    </source>
</evidence>
<evidence type="ECO:0000256" key="8">
    <source>
        <dbReference type="SAM" id="MobiDB-lite"/>
    </source>
</evidence>
<keyword evidence="6 9" id="KW-1133">Transmembrane helix</keyword>
<feature type="transmembrane region" description="Helical" evidence="9">
    <location>
        <begin position="378"/>
        <end position="395"/>
    </location>
</feature>
<keyword evidence="4" id="KW-0378">Hydrolase</keyword>
<comment type="subcellular location">
    <subcellularLocation>
        <location evidence="1">Endoplasmic reticulum membrane</location>
        <topology evidence="1">Multi-pass membrane protein</topology>
    </subcellularLocation>
</comment>